<dbReference type="CDD" id="cd00075">
    <property type="entry name" value="HATPase"/>
    <property type="match status" value="1"/>
</dbReference>
<comment type="catalytic activity">
    <reaction evidence="1">
        <text>ATP + protein L-histidine = ADP + protein N-phospho-L-histidine.</text>
        <dbReference type="EC" id="2.7.13.3"/>
    </reaction>
</comment>
<dbReference type="Gene3D" id="3.30.565.10">
    <property type="entry name" value="Histidine kinase-like ATPase, C-terminal domain"/>
    <property type="match status" value="1"/>
</dbReference>
<keyword evidence="11" id="KW-1133">Transmembrane helix</keyword>
<sequence>MTTRDAHDPTEHASVLSRLRHRVGKDGRRESAAGRRNPDEAHGQRSQTAAERRSKRARRKAAAPLFFGKQMLLFGALVAAVLVLDLFFYIGVALIENDASLTGGAPNHLAREAGQELEKTDDGWEMPDNVQAALDERGCWCILIGYDGEVAWHTPNAPESALRTYNLGDTAVFTRYGYLDDYPSFIWQRDDGLLVTCYPKGSYYPFATLYIPDQLVTRIPLYLLLMVVMDAAVFFAAYVISKRRVLKSVGPVVESLDKLAKGQSVHVGARGDLREVGESINAASAVMRRKDEARKRWVSGVSHDIRTPLAISMGHAERIATGEGVPEEARKSAETILRQSARIRDLVADLNIASKLEYDMQPLDVQPCALSKTVRSVAADYLNDGLDEKYELEVDVAPEAEGVAAPLDERLVKRALRNLVDNAIRHNENGCRISFALQAQADSLKLTVSDDGCGISQASLAHLNHEAGGMPSASFDLDAEVNGPTPPPGFDQYGPDAPQEHRLVAPGDAPVPPPALTRTKDASFADDAKSVGGHDREAMAQSDIDQQKCSPTLTRTELGGFNEHGLGLSLVARIAAAHGGSVAFAGGPSEGFSATITLPLT</sequence>
<dbReference type="Gene3D" id="1.10.287.130">
    <property type="match status" value="1"/>
</dbReference>
<keyword evidence="4" id="KW-1003">Cell membrane</keyword>
<evidence type="ECO:0000256" key="4">
    <source>
        <dbReference type="ARBA" id="ARBA00022475"/>
    </source>
</evidence>
<dbReference type="SMART" id="SM00387">
    <property type="entry name" value="HATPase_c"/>
    <property type="match status" value="1"/>
</dbReference>
<gene>
    <name evidence="13" type="ORF">K8U77_06605</name>
</gene>
<dbReference type="InterPro" id="IPR050980">
    <property type="entry name" value="2C_sensor_his_kinase"/>
</dbReference>
<evidence type="ECO:0000313" key="14">
    <source>
        <dbReference type="Proteomes" id="UP000786989"/>
    </source>
</evidence>
<dbReference type="GO" id="GO:0000155">
    <property type="term" value="F:phosphorelay sensor kinase activity"/>
    <property type="evidence" value="ECO:0007669"/>
    <property type="project" value="InterPro"/>
</dbReference>
<dbReference type="InterPro" id="IPR003594">
    <property type="entry name" value="HATPase_dom"/>
</dbReference>
<dbReference type="PANTHER" id="PTHR44936">
    <property type="entry name" value="SENSOR PROTEIN CREC"/>
    <property type="match status" value="1"/>
</dbReference>
<dbReference type="AlphaFoldDB" id="A0A9D2UX49"/>
<evidence type="ECO:0000256" key="1">
    <source>
        <dbReference type="ARBA" id="ARBA00000085"/>
    </source>
</evidence>
<evidence type="ECO:0000256" key="5">
    <source>
        <dbReference type="ARBA" id="ARBA00022553"/>
    </source>
</evidence>
<dbReference type="InterPro" id="IPR004358">
    <property type="entry name" value="Sig_transdc_His_kin-like_C"/>
</dbReference>
<keyword evidence="7 13" id="KW-0418">Kinase</keyword>
<dbReference type="SMART" id="SM00388">
    <property type="entry name" value="HisKA"/>
    <property type="match status" value="1"/>
</dbReference>
<dbReference type="InterPro" id="IPR036890">
    <property type="entry name" value="HATPase_C_sf"/>
</dbReference>
<dbReference type="InterPro" id="IPR036097">
    <property type="entry name" value="HisK_dim/P_sf"/>
</dbReference>
<protein>
    <recommendedName>
        <fullName evidence="3">histidine kinase</fullName>
        <ecNumber evidence="3">2.7.13.3</ecNumber>
    </recommendedName>
</protein>
<accession>A0A9D2UX49</accession>
<dbReference type="InterPro" id="IPR003661">
    <property type="entry name" value="HisK_dim/P_dom"/>
</dbReference>
<proteinExistence type="predicted"/>
<evidence type="ECO:0000256" key="7">
    <source>
        <dbReference type="ARBA" id="ARBA00022777"/>
    </source>
</evidence>
<dbReference type="PROSITE" id="PS50109">
    <property type="entry name" value="HIS_KIN"/>
    <property type="match status" value="1"/>
</dbReference>
<evidence type="ECO:0000256" key="6">
    <source>
        <dbReference type="ARBA" id="ARBA00022679"/>
    </source>
</evidence>
<dbReference type="EC" id="2.7.13.3" evidence="3"/>
<evidence type="ECO:0000256" key="11">
    <source>
        <dbReference type="SAM" id="Phobius"/>
    </source>
</evidence>
<evidence type="ECO:0000256" key="2">
    <source>
        <dbReference type="ARBA" id="ARBA00004651"/>
    </source>
</evidence>
<feature type="domain" description="Histidine kinase" evidence="12">
    <location>
        <begin position="300"/>
        <end position="601"/>
    </location>
</feature>
<organism evidence="13 14">
    <name type="scientific">Slackia equolifaciens</name>
    <dbReference type="NCBI Taxonomy" id="498718"/>
    <lineage>
        <taxon>Bacteria</taxon>
        <taxon>Bacillati</taxon>
        <taxon>Actinomycetota</taxon>
        <taxon>Coriobacteriia</taxon>
        <taxon>Eggerthellales</taxon>
        <taxon>Eggerthellaceae</taxon>
        <taxon>Slackia</taxon>
    </lineage>
</organism>
<dbReference type="Pfam" id="PF00512">
    <property type="entry name" value="HisKA"/>
    <property type="match status" value="1"/>
</dbReference>
<evidence type="ECO:0000256" key="3">
    <source>
        <dbReference type="ARBA" id="ARBA00012438"/>
    </source>
</evidence>
<dbReference type="PRINTS" id="PR00344">
    <property type="entry name" value="BCTRLSENSOR"/>
</dbReference>
<dbReference type="PANTHER" id="PTHR44936:SF9">
    <property type="entry name" value="SENSOR PROTEIN CREC"/>
    <property type="match status" value="1"/>
</dbReference>
<dbReference type="EMBL" id="DYWI01000123">
    <property type="protein sequence ID" value="HJF65766.1"/>
    <property type="molecule type" value="Genomic_DNA"/>
</dbReference>
<feature type="transmembrane region" description="Helical" evidence="11">
    <location>
        <begin position="219"/>
        <end position="240"/>
    </location>
</feature>
<keyword evidence="11" id="KW-0472">Membrane</keyword>
<keyword evidence="6" id="KW-0808">Transferase</keyword>
<comment type="caution">
    <text evidence="13">The sequence shown here is derived from an EMBL/GenBank/DDBJ whole genome shotgun (WGS) entry which is preliminary data.</text>
</comment>
<dbReference type="Proteomes" id="UP000786989">
    <property type="component" value="Unassembled WGS sequence"/>
</dbReference>
<dbReference type="CDD" id="cd00082">
    <property type="entry name" value="HisKA"/>
    <property type="match status" value="1"/>
</dbReference>
<keyword evidence="9" id="KW-0843">Virulence</keyword>
<evidence type="ECO:0000256" key="8">
    <source>
        <dbReference type="ARBA" id="ARBA00023012"/>
    </source>
</evidence>
<feature type="region of interest" description="Disordered" evidence="10">
    <location>
        <begin position="1"/>
        <end position="55"/>
    </location>
</feature>
<keyword evidence="11" id="KW-0812">Transmembrane</keyword>
<feature type="compositionally biased region" description="Basic and acidic residues" evidence="10">
    <location>
        <begin position="1"/>
        <end position="11"/>
    </location>
</feature>
<keyword evidence="8" id="KW-0902">Two-component regulatory system</keyword>
<evidence type="ECO:0000256" key="10">
    <source>
        <dbReference type="SAM" id="MobiDB-lite"/>
    </source>
</evidence>
<dbReference type="SUPFAM" id="SSF55874">
    <property type="entry name" value="ATPase domain of HSP90 chaperone/DNA topoisomerase II/histidine kinase"/>
    <property type="match status" value="2"/>
</dbReference>
<keyword evidence="5" id="KW-0597">Phosphoprotein</keyword>
<comment type="subcellular location">
    <subcellularLocation>
        <location evidence="2">Cell membrane</location>
        <topology evidence="2">Multi-pass membrane protein</topology>
    </subcellularLocation>
</comment>
<reference evidence="13" key="1">
    <citation type="journal article" date="2021" name="PeerJ">
        <title>Extensive microbial diversity within the chicken gut microbiome revealed by metagenomics and culture.</title>
        <authorList>
            <person name="Gilroy R."/>
            <person name="Ravi A."/>
            <person name="Getino M."/>
            <person name="Pursley I."/>
            <person name="Horton D.L."/>
            <person name="Alikhan N.F."/>
            <person name="Baker D."/>
            <person name="Gharbi K."/>
            <person name="Hall N."/>
            <person name="Watson M."/>
            <person name="Adriaenssens E.M."/>
            <person name="Foster-Nyarko E."/>
            <person name="Jarju S."/>
            <person name="Secka A."/>
            <person name="Antonio M."/>
            <person name="Oren A."/>
            <person name="Chaudhuri R.R."/>
            <person name="La Ragione R."/>
            <person name="Hildebrand F."/>
            <person name="Pallen M.J."/>
        </authorList>
    </citation>
    <scope>NUCLEOTIDE SEQUENCE</scope>
    <source>
        <strain evidence="13">ChiGjej6B6-11269</strain>
    </source>
</reference>
<dbReference type="GO" id="GO:0005886">
    <property type="term" value="C:plasma membrane"/>
    <property type="evidence" value="ECO:0007669"/>
    <property type="project" value="UniProtKB-SubCell"/>
</dbReference>
<evidence type="ECO:0000313" key="13">
    <source>
        <dbReference type="EMBL" id="HJF65766.1"/>
    </source>
</evidence>
<dbReference type="SUPFAM" id="SSF47384">
    <property type="entry name" value="Homodimeric domain of signal transducing histidine kinase"/>
    <property type="match status" value="1"/>
</dbReference>
<reference evidence="13" key="2">
    <citation type="submission" date="2021-09" db="EMBL/GenBank/DDBJ databases">
        <authorList>
            <person name="Gilroy R."/>
        </authorList>
    </citation>
    <scope>NUCLEOTIDE SEQUENCE</scope>
    <source>
        <strain evidence="13">ChiGjej6B6-11269</strain>
    </source>
</reference>
<feature type="transmembrane region" description="Helical" evidence="11">
    <location>
        <begin position="62"/>
        <end position="90"/>
    </location>
</feature>
<dbReference type="InterPro" id="IPR005467">
    <property type="entry name" value="His_kinase_dom"/>
</dbReference>
<evidence type="ECO:0000256" key="9">
    <source>
        <dbReference type="ARBA" id="ARBA00023026"/>
    </source>
</evidence>
<evidence type="ECO:0000259" key="12">
    <source>
        <dbReference type="PROSITE" id="PS50109"/>
    </source>
</evidence>
<name>A0A9D2UX49_9ACTN</name>
<dbReference type="Pfam" id="PF02518">
    <property type="entry name" value="HATPase_c"/>
    <property type="match status" value="1"/>
</dbReference>
<feature type="compositionally biased region" description="Basic and acidic residues" evidence="10">
    <location>
        <begin position="24"/>
        <end position="43"/>
    </location>
</feature>